<comment type="caution">
    <text evidence="1">The sequence shown here is derived from an EMBL/GenBank/DDBJ whole genome shotgun (WGS) entry which is preliminary data.</text>
</comment>
<sequence>MFSTKYSGKRLLIRTLEEVVKGTGVQYREGSMGIMSVISRI</sequence>
<protein>
    <submittedName>
        <fullName evidence="1">Uncharacterized protein</fullName>
    </submittedName>
</protein>
<dbReference type="STRING" id="754436.JCM19237_1296"/>
<name>A0A090QS17_9GAMM</name>
<dbReference type="EMBL" id="BBMN01000004">
    <property type="protein sequence ID" value="GAL04624.1"/>
    <property type="molecule type" value="Genomic_DNA"/>
</dbReference>
<dbReference type="AlphaFoldDB" id="A0A090QS17"/>
<reference evidence="1 2" key="1">
    <citation type="journal article" date="2014" name="Genome Announc.">
        <title>Draft Genome Sequences of Two Vibrionaceae Species, Vibrio ponticus C121 and Photobacterium aphoticum C119, Isolated as Coral Reef Microbiota.</title>
        <authorList>
            <person name="Al-saari N."/>
            <person name="Meirelles P.M."/>
            <person name="Mino S."/>
            <person name="Suda W."/>
            <person name="Oshima K."/>
            <person name="Hattori M."/>
            <person name="Ohkuma M."/>
            <person name="Thompson F.L."/>
            <person name="Gomez-Gil B."/>
            <person name="Sawabe T."/>
            <person name="Sawabe T."/>
        </authorList>
    </citation>
    <scope>NUCLEOTIDE SEQUENCE [LARGE SCALE GENOMIC DNA]</scope>
    <source>
        <strain evidence="1 2">JCM 19237</strain>
    </source>
</reference>
<evidence type="ECO:0000313" key="2">
    <source>
        <dbReference type="Proteomes" id="UP000029227"/>
    </source>
</evidence>
<gene>
    <name evidence="1" type="ORF">JCM19237_1296</name>
</gene>
<organism evidence="1 2">
    <name type="scientific">Photobacterium aphoticum</name>
    <dbReference type="NCBI Taxonomy" id="754436"/>
    <lineage>
        <taxon>Bacteria</taxon>
        <taxon>Pseudomonadati</taxon>
        <taxon>Pseudomonadota</taxon>
        <taxon>Gammaproteobacteria</taxon>
        <taxon>Vibrionales</taxon>
        <taxon>Vibrionaceae</taxon>
        <taxon>Photobacterium</taxon>
    </lineage>
</organism>
<proteinExistence type="predicted"/>
<evidence type="ECO:0000313" key="1">
    <source>
        <dbReference type="EMBL" id="GAL04624.1"/>
    </source>
</evidence>
<accession>A0A090QS17</accession>
<dbReference type="Proteomes" id="UP000029227">
    <property type="component" value="Unassembled WGS sequence"/>
</dbReference>